<comment type="caution">
    <text evidence="2">The sequence shown here is derived from an EMBL/GenBank/DDBJ whole genome shotgun (WGS) entry which is preliminary data.</text>
</comment>
<dbReference type="Proteomes" id="UP001054837">
    <property type="component" value="Unassembled WGS sequence"/>
</dbReference>
<dbReference type="EMBL" id="BPLQ01003002">
    <property type="protein sequence ID" value="GIX97024.1"/>
    <property type="molecule type" value="Genomic_DNA"/>
</dbReference>
<reference evidence="2 3" key="1">
    <citation type="submission" date="2021-06" db="EMBL/GenBank/DDBJ databases">
        <title>Caerostris darwini draft genome.</title>
        <authorList>
            <person name="Kono N."/>
            <person name="Arakawa K."/>
        </authorList>
    </citation>
    <scope>NUCLEOTIDE SEQUENCE [LARGE SCALE GENOMIC DNA]</scope>
</reference>
<evidence type="ECO:0000256" key="1">
    <source>
        <dbReference type="SAM" id="MobiDB-lite"/>
    </source>
</evidence>
<protein>
    <submittedName>
        <fullName evidence="2">Uncharacterized protein</fullName>
    </submittedName>
</protein>
<evidence type="ECO:0000313" key="2">
    <source>
        <dbReference type="EMBL" id="GIX97024.1"/>
    </source>
</evidence>
<name>A0AAV4PK28_9ARAC</name>
<feature type="compositionally biased region" description="Basic and acidic residues" evidence="1">
    <location>
        <begin position="65"/>
        <end position="74"/>
    </location>
</feature>
<accession>A0AAV4PK28</accession>
<keyword evidence="3" id="KW-1185">Reference proteome</keyword>
<feature type="region of interest" description="Disordered" evidence="1">
    <location>
        <begin position="1"/>
        <end position="25"/>
    </location>
</feature>
<dbReference type="AlphaFoldDB" id="A0AAV4PK28"/>
<feature type="compositionally biased region" description="Polar residues" evidence="1">
    <location>
        <begin position="1"/>
        <end position="22"/>
    </location>
</feature>
<evidence type="ECO:0000313" key="3">
    <source>
        <dbReference type="Proteomes" id="UP001054837"/>
    </source>
</evidence>
<feature type="region of interest" description="Disordered" evidence="1">
    <location>
        <begin position="55"/>
        <end position="74"/>
    </location>
</feature>
<proteinExistence type="predicted"/>
<sequence length="74" mass="8563">MEVNKHSNSPKNRLQARESSACSAKLPSATRLEKLKTPWWRARRSWWRAKQQRNLCPIKTASQEGQKRSGKADT</sequence>
<gene>
    <name evidence="2" type="ORF">CDAR_94971</name>
</gene>
<organism evidence="2 3">
    <name type="scientific">Caerostris darwini</name>
    <dbReference type="NCBI Taxonomy" id="1538125"/>
    <lineage>
        <taxon>Eukaryota</taxon>
        <taxon>Metazoa</taxon>
        <taxon>Ecdysozoa</taxon>
        <taxon>Arthropoda</taxon>
        <taxon>Chelicerata</taxon>
        <taxon>Arachnida</taxon>
        <taxon>Araneae</taxon>
        <taxon>Araneomorphae</taxon>
        <taxon>Entelegynae</taxon>
        <taxon>Araneoidea</taxon>
        <taxon>Araneidae</taxon>
        <taxon>Caerostris</taxon>
    </lineage>
</organism>